<evidence type="ECO:0000256" key="8">
    <source>
        <dbReference type="SAM" id="MobiDB-lite"/>
    </source>
</evidence>
<dbReference type="EMBL" id="VSSR01000038">
    <property type="protein sequence ID" value="TYL81672.1"/>
    <property type="molecule type" value="Genomic_DNA"/>
</dbReference>
<dbReference type="SUPFAM" id="SSF54897">
    <property type="entry name" value="Protease propeptides/inhibitors"/>
    <property type="match status" value="1"/>
</dbReference>
<protein>
    <submittedName>
        <fullName evidence="10">S8/S53 family peptidase</fullName>
    </submittedName>
</protein>
<dbReference type="AlphaFoldDB" id="A0A5S4WJS0"/>
<comment type="cofactor">
    <cofactor evidence="7">
        <name>Ca(2+)</name>
        <dbReference type="ChEBI" id="CHEBI:29108"/>
    </cofactor>
    <text evidence="7">Binds 1 Ca(2+) ion per subunit.</text>
</comment>
<feature type="binding site" evidence="7">
    <location>
        <position position="524"/>
    </location>
    <ligand>
        <name>Ca(2+)</name>
        <dbReference type="ChEBI" id="CHEBI:29108"/>
    </ligand>
</feature>
<dbReference type="InterPro" id="IPR050819">
    <property type="entry name" value="Tripeptidyl-peptidase_I"/>
</dbReference>
<dbReference type="Proteomes" id="UP000324853">
    <property type="component" value="Unassembled WGS sequence"/>
</dbReference>
<name>A0A5S4WJS0_9BRAD</name>
<dbReference type="SMART" id="SM00944">
    <property type="entry name" value="Pro-kuma_activ"/>
    <property type="match status" value="1"/>
</dbReference>
<evidence type="ECO:0000256" key="1">
    <source>
        <dbReference type="ARBA" id="ARBA00022670"/>
    </source>
</evidence>
<dbReference type="GO" id="GO:0006508">
    <property type="term" value="P:proteolysis"/>
    <property type="evidence" value="ECO:0007669"/>
    <property type="project" value="UniProtKB-KW"/>
</dbReference>
<dbReference type="PROSITE" id="PS51695">
    <property type="entry name" value="SEDOLISIN"/>
    <property type="match status" value="1"/>
</dbReference>
<dbReference type="OrthoDB" id="9002785at2"/>
<dbReference type="RefSeq" id="WP_148753219.1">
    <property type="nucleotide sequence ID" value="NZ_VSSR01000038.1"/>
</dbReference>
<dbReference type="GO" id="GO:0008240">
    <property type="term" value="F:tripeptidyl-peptidase activity"/>
    <property type="evidence" value="ECO:0007669"/>
    <property type="project" value="TreeGrafter"/>
</dbReference>
<evidence type="ECO:0000256" key="6">
    <source>
        <dbReference type="ARBA" id="ARBA00023145"/>
    </source>
</evidence>
<feature type="binding site" evidence="7">
    <location>
        <position position="547"/>
    </location>
    <ligand>
        <name>Ca(2+)</name>
        <dbReference type="ChEBI" id="CHEBI:29108"/>
    </ligand>
</feature>
<keyword evidence="3 7" id="KW-0378">Hydrolase</keyword>
<feature type="active site" description="Charge relay system" evidence="7">
    <location>
        <position position="477"/>
    </location>
</feature>
<sequence length="565" mass="60551">MASKAKARTGRRAATNRKAAKRDDKTGSAGAAKRPVVVSGSARPPTAGARRLRDENPRQHVEITLTLRGPKLPDADKLGGRAMSRARFRARYSASKSDADKVSQVLRKFGLKVVDVSLETRSMRVSGTVAQMEKAFQPRLGVYWSEDQGQFRDREDDYKIPASLKKIVTALIGFGQRRVMWRSRARIGAGLTPLSPSSLEALYHFPPGDGAGQKIAIAEFGGGYFAGDLALHCKTFGRKRPKVEIVSINWPVRNRRQIEQLPKDDRQDALDDTGEVMMDVEVAAGLAPGAKLSVYFATFDQKGWVDLLNRVIKDRPVALSVSWGSAEDSSDWSPAARTAINERLQAAAALGITICGASGDDGAGDEETDGAAHVDFPSCSPFVLAVGGTMIMRLGGEVTEQVWWETPGRRMKAGGGATGGGVSEVFRRPAWQRGIDIASLNGSGHWGRIVPDLAALAGPPGYAMIFRGKPDYGGGTSASAPLLAALIARVNALLPSEKRQRFLAPLLYRKSPLGRPIGDLVCYDITIGHNASKPKPGVGYEARRGFDAVSGWGAPIGTALLLALS</sequence>
<dbReference type="GO" id="GO:0046872">
    <property type="term" value="F:metal ion binding"/>
    <property type="evidence" value="ECO:0007669"/>
    <property type="project" value="UniProtKB-UniRule"/>
</dbReference>
<dbReference type="PANTHER" id="PTHR14218:SF15">
    <property type="entry name" value="TRIPEPTIDYL-PEPTIDASE 1"/>
    <property type="match status" value="1"/>
</dbReference>
<keyword evidence="5 7" id="KW-0106">Calcium</keyword>
<organism evidence="10 11">
    <name type="scientific">Bradyrhizobium cytisi</name>
    <dbReference type="NCBI Taxonomy" id="515489"/>
    <lineage>
        <taxon>Bacteria</taxon>
        <taxon>Pseudomonadati</taxon>
        <taxon>Pseudomonadota</taxon>
        <taxon>Alphaproteobacteria</taxon>
        <taxon>Hyphomicrobiales</taxon>
        <taxon>Nitrobacteraceae</taxon>
        <taxon>Bradyrhizobium</taxon>
    </lineage>
</organism>
<evidence type="ECO:0000256" key="2">
    <source>
        <dbReference type="ARBA" id="ARBA00022723"/>
    </source>
</evidence>
<evidence type="ECO:0000256" key="7">
    <source>
        <dbReference type="PROSITE-ProRule" id="PRU01032"/>
    </source>
</evidence>
<keyword evidence="4 7" id="KW-0720">Serine protease</keyword>
<dbReference type="CDD" id="cd11377">
    <property type="entry name" value="Pro-peptidase_S53"/>
    <property type="match status" value="1"/>
</dbReference>
<feature type="domain" description="Peptidase S53" evidence="9">
    <location>
        <begin position="190"/>
        <end position="565"/>
    </location>
</feature>
<keyword evidence="1 7" id="KW-0645">Protease</keyword>
<dbReference type="CDD" id="cd04056">
    <property type="entry name" value="Peptidases_S53"/>
    <property type="match status" value="1"/>
</dbReference>
<evidence type="ECO:0000313" key="10">
    <source>
        <dbReference type="EMBL" id="TYL81672.1"/>
    </source>
</evidence>
<feature type="compositionally biased region" description="Basic residues" evidence="8">
    <location>
        <begin position="1"/>
        <end position="20"/>
    </location>
</feature>
<feature type="region of interest" description="Disordered" evidence="8">
    <location>
        <begin position="1"/>
        <end position="59"/>
    </location>
</feature>
<keyword evidence="11" id="KW-1185">Reference proteome</keyword>
<dbReference type="InterPro" id="IPR030400">
    <property type="entry name" value="Sedolisin_dom"/>
</dbReference>
<evidence type="ECO:0000256" key="5">
    <source>
        <dbReference type="ARBA" id="ARBA00022837"/>
    </source>
</evidence>
<reference evidence="10 11" key="1">
    <citation type="submission" date="2019-08" db="EMBL/GenBank/DDBJ databases">
        <title>Bradyrhizobium hipponensis sp. nov., a rhizobium isolated from a Lupinus angustifolius root nodule in Tunisia.</title>
        <authorList>
            <person name="Off K."/>
            <person name="Rejili M."/>
            <person name="Mars M."/>
            <person name="Brachmann A."/>
            <person name="Marin M."/>
        </authorList>
    </citation>
    <scope>NUCLEOTIDE SEQUENCE [LARGE SCALE GENOMIC DNA]</scope>
    <source>
        <strain evidence="10 11">CTAW11</strain>
    </source>
</reference>
<dbReference type="GO" id="GO:0004252">
    <property type="term" value="F:serine-type endopeptidase activity"/>
    <property type="evidence" value="ECO:0007669"/>
    <property type="project" value="UniProtKB-UniRule"/>
</dbReference>
<evidence type="ECO:0000256" key="3">
    <source>
        <dbReference type="ARBA" id="ARBA00022801"/>
    </source>
</evidence>
<dbReference type="SUPFAM" id="SSF52743">
    <property type="entry name" value="Subtilisin-like"/>
    <property type="match status" value="1"/>
</dbReference>
<accession>A0A5S4WJS0</accession>
<feature type="active site" description="Charge relay system" evidence="7">
    <location>
        <position position="279"/>
    </location>
</feature>
<feature type="binding site" evidence="7">
    <location>
        <position position="525"/>
    </location>
    <ligand>
        <name>Ca(2+)</name>
        <dbReference type="ChEBI" id="CHEBI:29108"/>
    </ligand>
</feature>
<dbReference type="Gene3D" id="3.40.50.200">
    <property type="entry name" value="Peptidase S8/S53 domain"/>
    <property type="match status" value="1"/>
</dbReference>
<proteinExistence type="predicted"/>
<feature type="binding site" evidence="7">
    <location>
        <position position="545"/>
    </location>
    <ligand>
        <name>Ca(2+)</name>
        <dbReference type="ChEBI" id="CHEBI:29108"/>
    </ligand>
</feature>
<dbReference type="InterPro" id="IPR036852">
    <property type="entry name" value="Peptidase_S8/S53_dom_sf"/>
</dbReference>
<dbReference type="Pfam" id="PF00082">
    <property type="entry name" value="Peptidase_S8"/>
    <property type="match status" value="1"/>
</dbReference>
<keyword evidence="6" id="KW-0865">Zymogen</keyword>
<gene>
    <name evidence="10" type="ORF">FXB38_22845</name>
</gene>
<dbReference type="InterPro" id="IPR015366">
    <property type="entry name" value="S53_propep"/>
</dbReference>
<comment type="caution">
    <text evidence="10">The sequence shown here is derived from an EMBL/GenBank/DDBJ whole genome shotgun (WGS) entry which is preliminary data.</text>
</comment>
<dbReference type="InterPro" id="IPR000209">
    <property type="entry name" value="Peptidase_S8/S53_dom"/>
</dbReference>
<evidence type="ECO:0000259" key="9">
    <source>
        <dbReference type="PROSITE" id="PS51695"/>
    </source>
</evidence>
<dbReference type="Pfam" id="PF09286">
    <property type="entry name" value="Pro-kuma_activ"/>
    <property type="match status" value="1"/>
</dbReference>
<evidence type="ECO:0000256" key="4">
    <source>
        <dbReference type="ARBA" id="ARBA00022825"/>
    </source>
</evidence>
<keyword evidence="2 7" id="KW-0479">Metal-binding</keyword>
<feature type="active site" description="Charge relay system" evidence="7">
    <location>
        <position position="275"/>
    </location>
</feature>
<evidence type="ECO:0000313" key="11">
    <source>
        <dbReference type="Proteomes" id="UP000324853"/>
    </source>
</evidence>
<dbReference type="PANTHER" id="PTHR14218">
    <property type="entry name" value="PROTEASE S8 TRIPEPTIDYL PEPTIDASE I CLN2"/>
    <property type="match status" value="1"/>
</dbReference>